<name>A0ABN6MT11_9BACT</name>
<dbReference type="Pfam" id="PF01084">
    <property type="entry name" value="Ribosomal_S18"/>
    <property type="match status" value="1"/>
</dbReference>
<keyword evidence="8" id="KW-1185">Reference proteome</keyword>
<feature type="compositionally biased region" description="Gly residues" evidence="6">
    <location>
        <begin position="9"/>
        <end position="44"/>
    </location>
</feature>
<dbReference type="PANTHER" id="PTHR13479:SF40">
    <property type="entry name" value="SMALL RIBOSOMAL SUBUNIT PROTEIN BS18M"/>
    <property type="match status" value="1"/>
</dbReference>
<feature type="region of interest" description="Disordered" evidence="6">
    <location>
        <begin position="1"/>
        <end position="70"/>
    </location>
</feature>
<dbReference type="Gene3D" id="4.10.640.10">
    <property type="entry name" value="Ribosomal protein S18"/>
    <property type="match status" value="1"/>
</dbReference>
<organism evidence="7 8">
    <name type="scientific">Anaeromyxobacter oryzae</name>
    <dbReference type="NCBI Taxonomy" id="2918170"/>
    <lineage>
        <taxon>Bacteria</taxon>
        <taxon>Pseudomonadati</taxon>
        <taxon>Myxococcota</taxon>
        <taxon>Myxococcia</taxon>
        <taxon>Myxococcales</taxon>
        <taxon>Cystobacterineae</taxon>
        <taxon>Anaeromyxobacteraceae</taxon>
        <taxon>Anaeromyxobacter</taxon>
    </lineage>
</organism>
<proteinExistence type="inferred from homology"/>
<evidence type="ECO:0000256" key="6">
    <source>
        <dbReference type="SAM" id="MobiDB-lite"/>
    </source>
</evidence>
<evidence type="ECO:0000256" key="3">
    <source>
        <dbReference type="ARBA" id="ARBA00023274"/>
    </source>
</evidence>
<evidence type="ECO:0000256" key="1">
    <source>
        <dbReference type="ARBA" id="ARBA00005589"/>
    </source>
</evidence>
<dbReference type="InterPro" id="IPR001648">
    <property type="entry name" value="Ribosomal_bS18"/>
</dbReference>
<comment type="function">
    <text evidence="4">Binds as a heterodimer with protein bS6 to the central domain of the 16S rRNA, where it helps stabilize the platform of the 30S subunit.</text>
</comment>
<evidence type="ECO:0000256" key="5">
    <source>
        <dbReference type="RuleBase" id="RU003910"/>
    </source>
</evidence>
<dbReference type="InterPro" id="IPR036870">
    <property type="entry name" value="Ribosomal_bS18_sf"/>
</dbReference>
<keyword evidence="3 4" id="KW-0687">Ribonucleoprotein</keyword>
<sequence length="140" mass="14507">MARPDMGGSKMGNGAFGGSRPGGFGGGGGGGGGYGGGGGGGGYRGGDRDRGDRDDRGDRGGDEGGGRRGFGRRKVCRFCADKALKVDYKDQGQMKYFLTERGKIIPRRISGNCAKHQREVATAIKRGRMLAILPYTVAGT</sequence>
<evidence type="ECO:0000313" key="8">
    <source>
        <dbReference type="Proteomes" id="UP001162891"/>
    </source>
</evidence>
<dbReference type="Proteomes" id="UP001162891">
    <property type="component" value="Chromosome"/>
</dbReference>
<dbReference type="EMBL" id="AP025591">
    <property type="protein sequence ID" value="BDG03646.1"/>
    <property type="molecule type" value="Genomic_DNA"/>
</dbReference>
<dbReference type="HAMAP" id="MF_00270">
    <property type="entry name" value="Ribosomal_bS18"/>
    <property type="match status" value="1"/>
</dbReference>
<gene>
    <name evidence="4" type="primary">rpsR</name>
    <name evidence="7" type="ORF">AMOR_26420</name>
</gene>
<evidence type="ECO:0000256" key="2">
    <source>
        <dbReference type="ARBA" id="ARBA00022980"/>
    </source>
</evidence>
<dbReference type="PANTHER" id="PTHR13479">
    <property type="entry name" value="30S RIBOSOMAL PROTEIN S18"/>
    <property type="match status" value="1"/>
</dbReference>
<comment type="subunit">
    <text evidence="4">Part of the 30S ribosomal subunit. Forms a tight heterodimer with protein bS6.</text>
</comment>
<keyword evidence="4" id="KW-0694">RNA-binding</keyword>
<keyword evidence="4" id="KW-0699">rRNA-binding</keyword>
<evidence type="ECO:0000313" key="7">
    <source>
        <dbReference type="EMBL" id="BDG03646.1"/>
    </source>
</evidence>
<dbReference type="NCBIfam" id="TIGR00165">
    <property type="entry name" value="S18"/>
    <property type="match status" value="1"/>
</dbReference>
<evidence type="ECO:0000256" key="4">
    <source>
        <dbReference type="HAMAP-Rule" id="MF_00270"/>
    </source>
</evidence>
<dbReference type="PRINTS" id="PR00974">
    <property type="entry name" value="RIBOSOMALS18"/>
</dbReference>
<accession>A0ABN6MT11</accession>
<dbReference type="SUPFAM" id="SSF46911">
    <property type="entry name" value="Ribosomal protein S18"/>
    <property type="match status" value="1"/>
</dbReference>
<protein>
    <recommendedName>
        <fullName evidence="4">Small ribosomal subunit protein bS18</fullName>
    </recommendedName>
</protein>
<feature type="compositionally biased region" description="Basic and acidic residues" evidence="6">
    <location>
        <begin position="45"/>
        <end position="66"/>
    </location>
</feature>
<reference evidence="8" key="1">
    <citation type="journal article" date="2022" name="Int. J. Syst. Evol. Microbiol.">
        <title>Anaeromyxobacter oryzae sp. nov., Anaeromyxobacter diazotrophicus sp. nov. and Anaeromyxobacter paludicola sp. nov., isolated from paddy soils.</title>
        <authorList>
            <person name="Itoh H."/>
            <person name="Xu Z."/>
            <person name="Mise K."/>
            <person name="Masuda Y."/>
            <person name="Ushijima N."/>
            <person name="Hayakawa C."/>
            <person name="Shiratori Y."/>
            <person name="Senoo K."/>
        </authorList>
    </citation>
    <scope>NUCLEOTIDE SEQUENCE [LARGE SCALE GENOMIC DNA]</scope>
    <source>
        <strain evidence="8">Red232</strain>
    </source>
</reference>
<comment type="similarity">
    <text evidence="1 4 5">Belongs to the bacterial ribosomal protein bS18 family.</text>
</comment>
<keyword evidence="2 4" id="KW-0689">Ribosomal protein</keyword>
<dbReference type="RefSeq" id="WP_248361825.1">
    <property type="nucleotide sequence ID" value="NZ_AP025591.1"/>
</dbReference>